<dbReference type="Proteomes" id="UP001159405">
    <property type="component" value="Unassembled WGS sequence"/>
</dbReference>
<comment type="caution">
    <text evidence="1">The sequence shown here is derived from an EMBL/GenBank/DDBJ whole genome shotgun (WGS) entry which is preliminary data.</text>
</comment>
<evidence type="ECO:0000313" key="1">
    <source>
        <dbReference type="EMBL" id="CAH3178651.1"/>
    </source>
</evidence>
<sequence length="286" mass="33083">AARARELRYKPQCTGKALYLRNGISVAASTQGANDDDESDFHRYSGLVVFQRYASIAADQEQSAPGRNQQNYAGKDKISRAYERIKSKIKGIRQDYRTAISKGTRSGSRKIKKEHFDTLCDIWSRSPATVMLPEGVDGDSLTVTSDNEETNQRERKGATLFLLVGGEELQKLIKMLPEQPINYELHIQELNNHFEAHRKNTSELCKFFNIDWPTELLFADFETKCREQGLHCKFPITTENAIIMRAVVNTQKWRATQRLDPKEWRTDMKMILKPQRRLKWLSREVR</sequence>
<accession>A0ABN8RHF3</accession>
<dbReference type="EMBL" id="CALNXK010000243">
    <property type="protein sequence ID" value="CAH3178651.1"/>
    <property type="molecule type" value="Genomic_DNA"/>
</dbReference>
<gene>
    <name evidence="1" type="ORF">PLOB_00020917</name>
</gene>
<organism evidence="1 2">
    <name type="scientific">Porites lobata</name>
    <dbReference type="NCBI Taxonomy" id="104759"/>
    <lineage>
        <taxon>Eukaryota</taxon>
        <taxon>Metazoa</taxon>
        <taxon>Cnidaria</taxon>
        <taxon>Anthozoa</taxon>
        <taxon>Hexacorallia</taxon>
        <taxon>Scleractinia</taxon>
        <taxon>Fungiina</taxon>
        <taxon>Poritidae</taxon>
        <taxon>Porites</taxon>
    </lineage>
</organism>
<proteinExistence type="predicted"/>
<evidence type="ECO:0000313" key="2">
    <source>
        <dbReference type="Proteomes" id="UP001159405"/>
    </source>
</evidence>
<name>A0ABN8RHF3_9CNID</name>
<protein>
    <submittedName>
        <fullName evidence="1">Uncharacterized protein</fullName>
    </submittedName>
</protein>
<reference evidence="1 2" key="1">
    <citation type="submission" date="2022-05" db="EMBL/GenBank/DDBJ databases">
        <authorList>
            <consortium name="Genoscope - CEA"/>
            <person name="William W."/>
        </authorList>
    </citation>
    <scope>NUCLEOTIDE SEQUENCE [LARGE SCALE GENOMIC DNA]</scope>
</reference>
<feature type="non-terminal residue" evidence="1">
    <location>
        <position position="1"/>
    </location>
</feature>
<keyword evidence="2" id="KW-1185">Reference proteome</keyword>